<dbReference type="Proteomes" id="UP001417504">
    <property type="component" value="Unassembled WGS sequence"/>
</dbReference>
<comment type="caution">
    <text evidence="2">The sequence shown here is derived from an EMBL/GenBank/DDBJ whole genome shotgun (WGS) entry which is preliminary data.</text>
</comment>
<evidence type="ECO:0000259" key="1">
    <source>
        <dbReference type="Pfam" id="PF13456"/>
    </source>
</evidence>
<gene>
    <name evidence="2" type="ORF">Sjap_002332</name>
</gene>
<dbReference type="GO" id="GO:0004523">
    <property type="term" value="F:RNA-DNA hybrid ribonuclease activity"/>
    <property type="evidence" value="ECO:0007669"/>
    <property type="project" value="InterPro"/>
</dbReference>
<dbReference type="EMBL" id="JBBNAE010000001">
    <property type="protein sequence ID" value="KAK9154852.1"/>
    <property type="molecule type" value="Genomic_DNA"/>
</dbReference>
<feature type="domain" description="RNase H type-1" evidence="1">
    <location>
        <begin position="5"/>
        <end position="62"/>
    </location>
</feature>
<sequence>MSNLGKYSPFAAELRGVKKGLEWVEATRVERLIVEMDSKEVPDLLGNPTSQAQCDQLVWEIKGGPNKGGKTLLRKAWVRKSIGQRGVE</sequence>
<dbReference type="AlphaFoldDB" id="A0AAP0PSJ7"/>
<name>A0AAP0PSJ7_9MAGN</name>
<protein>
    <recommendedName>
        <fullName evidence="1">RNase H type-1 domain-containing protein</fullName>
    </recommendedName>
</protein>
<keyword evidence="3" id="KW-1185">Reference proteome</keyword>
<evidence type="ECO:0000313" key="3">
    <source>
        <dbReference type="Proteomes" id="UP001417504"/>
    </source>
</evidence>
<evidence type="ECO:0000313" key="2">
    <source>
        <dbReference type="EMBL" id="KAK9154852.1"/>
    </source>
</evidence>
<reference evidence="2 3" key="1">
    <citation type="submission" date="2024-01" db="EMBL/GenBank/DDBJ databases">
        <title>Genome assemblies of Stephania.</title>
        <authorList>
            <person name="Yang L."/>
        </authorList>
    </citation>
    <scope>NUCLEOTIDE SEQUENCE [LARGE SCALE GENOMIC DNA]</scope>
    <source>
        <strain evidence="2">QJT</strain>
        <tissue evidence="2">Leaf</tissue>
    </source>
</reference>
<dbReference type="GO" id="GO:0003676">
    <property type="term" value="F:nucleic acid binding"/>
    <property type="evidence" value="ECO:0007669"/>
    <property type="project" value="InterPro"/>
</dbReference>
<organism evidence="2 3">
    <name type="scientific">Stephania japonica</name>
    <dbReference type="NCBI Taxonomy" id="461633"/>
    <lineage>
        <taxon>Eukaryota</taxon>
        <taxon>Viridiplantae</taxon>
        <taxon>Streptophyta</taxon>
        <taxon>Embryophyta</taxon>
        <taxon>Tracheophyta</taxon>
        <taxon>Spermatophyta</taxon>
        <taxon>Magnoliopsida</taxon>
        <taxon>Ranunculales</taxon>
        <taxon>Menispermaceae</taxon>
        <taxon>Menispermoideae</taxon>
        <taxon>Cissampelideae</taxon>
        <taxon>Stephania</taxon>
    </lineage>
</organism>
<dbReference type="Pfam" id="PF13456">
    <property type="entry name" value="RVT_3"/>
    <property type="match status" value="1"/>
</dbReference>
<dbReference type="InterPro" id="IPR002156">
    <property type="entry name" value="RNaseH_domain"/>
</dbReference>
<accession>A0AAP0PSJ7</accession>
<proteinExistence type="predicted"/>